<dbReference type="AlphaFoldDB" id="A0A0C3NAN2"/>
<accession>A0A0C3NAN2</accession>
<dbReference type="GO" id="GO:0000981">
    <property type="term" value="F:DNA-binding transcription factor activity, RNA polymerase II-specific"/>
    <property type="evidence" value="ECO:0007669"/>
    <property type="project" value="TreeGrafter"/>
</dbReference>
<reference evidence="8" key="2">
    <citation type="submission" date="2015-01" db="EMBL/GenBank/DDBJ databases">
        <title>Evolutionary Origins and Diversification of the Mycorrhizal Mutualists.</title>
        <authorList>
            <consortium name="DOE Joint Genome Institute"/>
            <consortium name="Mycorrhizal Genomics Consortium"/>
            <person name="Kohler A."/>
            <person name="Kuo A."/>
            <person name="Nagy L.G."/>
            <person name="Floudas D."/>
            <person name="Copeland A."/>
            <person name="Barry K.W."/>
            <person name="Cichocki N."/>
            <person name="Veneault-Fourrey C."/>
            <person name="LaButti K."/>
            <person name="Lindquist E.A."/>
            <person name="Lipzen A."/>
            <person name="Lundell T."/>
            <person name="Morin E."/>
            <person name="Murat C."/>
            <person name="Riley R."/>
            <person name="Ohm R."/>
            <person name="Sun H."/>
            <person name="Tunlid A."/>
            <person name="Henrissat B."/>
            <person name="Grigoriev I.V."/>
            <person name="Hibbett D.S."/>
            <person name="Martin F."/>
        </authorList>
    </citation>
    <scope>NUCLEOTIDE SEQUENCE [LARGE SCALE GENOMIC DNA]</scope>
    <source>
        <strain evidence="8">Marx 270</strain>
    </source>
</reference>
<dbReference type="PROSITE" id="PS50157">
    <property type="entry name" value="ZINC_FINGER_C2H2_2"/>
    <property type="match status" value="2"/>
</dbReference>
<proteinExistence type="predicted"/>
<dbReference type="HOGENOM" id="CLU_075838_1_1_1"/>
<dbReference type="GO" id="GO:0000977">
    <property type="term" value="F:RNA polymerase II transcription regulatory region sequence-specific DNA binding"/>
    <property type="evidence" value="ECO:0007669"/>
    <property type="project" value="TreeGrafter"/>
</dbReference>
<dbReference type="PANTHER" id="PTHR24409">
    <property type="entry name" value="ZINC FINGER PROTEIN 142"/>
    <property type="match status" value="1"/>
</dbReference>
<dbReference type="InParanoid" id="A0A0C3NAN2"/>
<organism evidence="7 8">
    <name type="scientific">Pisolithus tinctorius Marx 270</name>
    <dbReference type="NCBI Taxonomy" id="870435"/>
    <lineage>
        <taxon>Eukaryota</taxon>
        <taxon>Fungi</taxon>
        <taxon>Dikarya</taxon>
        <taxon>Basidiomycota</taxon>
        <taxon>Agaricomycotina</taxon>
        <taxon>Agaricomycetes</taxon>
        <taxon>Agaricomycetidae</taxon>
        <taxon>Boletales</taxon>
        <taxon>Sclerodermatineae</taxon>
        <taxon>Pisolithaceae</taxon>
        <taxon>Pisolithus</taxon>
    </lineage>
</organism>
<evidence type="ECO:0000256" key="3">
    <source>
        <dbReference type="ARBA" id="ARBA00022771"/>
    </source>
</evidence>
<keyword evidence="1" id="KW-0479">Metal-binding</keyword>
<name>A0A0C3NAN2_PISTI</name>
<evidence type="ECO:0000256" key="4">
    <source>
        <dbReference type="ARBA" id="ARBA00022833"/>
    </source>
</evidence>
<evidence type="ECO:0000256" key="5">
    <source>
        <dbReference type="PROSITE-ProRule" id="PRU00042"/>
    </source>
</evidence>
<dbReference type="Pfam" id="PF00096">
    <property type="entry name" value="zf-C2H2"/>
    <property type="match status" value="1"/>
</dbReference>
<dbReference type="STRING" id="870435.A0A0C3NAN2"/>
<dbReference type="PANTHER" id="PTHR24409:SF295">
    <property type="entry name" value="AZ2-RELATED"/>
    <property type="match status" value="1"/>
</dbReference>
<keyword evidence="4" id="KW-0862">Zinc</keyword>
<keyword evidence="2" id="KW-0677">Repeat</keyword>
<evidence type="ECO:0000313" key="8">
    <source>
        <dbReference type="Proteomes" id="UP000054217"/>
    </source>
</evidence>
<feature type="domain" description="C2H2-type" evidence="6">
    <location>
        <begin position="104"/>
        <end position="133"/>
    </location>
</feature>
<dbReference type="Pfam" id="PF12874">
    <property type="entry name" value="zf-met"/>
    <property type="match status" value="1"/>
</dbReference>
<dbReference type="EMBL" id="KN832546">
    <property type="protein sequence ID" value="KIN92628.1"/>
    <property type="molecule type" value="Genomic_DNA"/>
</dbReference>
<dbReference type="InterPro" id="IPR013087">
    <property type="entry name" value="Znf_C2H2_type"/>
</dbReference>
<protein>
    <recommendedName>
        <fullName evidence="6">C2H2-type domain-containing protein</fullName>
    </recommendedName>
</protein>
<feature type="domain" description="C2H2-type" evidence="6">
    <location>
        <begin position="2"/>
        <end position="27"/>
    </location>
</feature>
<keyword evidence="8" id="KW-1185">Reference proteome</keyword>
<gene>
    <name evidence="7" type="ORF">M404DRAFT_1009455</name>
</gene>
<evidence type="ECO:0000256" key="1">
    <source>
        <dbReference type="ARBA" id="ARBA00022723"/>
    </source>
</evidence>
<dbReference type="OrthoDB" id="6077919at2759"/>
<dbReference type="GO" id="GO:0005634">
    <property type="term" value="C:nucleus"/>
    <property type="evidence" value="ECO:0007669"/>
    <property type="project" value="TreeGrafter"/>
</dbReference>
<evidence type="ECO:0000313" key="7">
    <source>
        <dbReference type="EMBL" id="KIN92628.1"/>
    </source>
</evidence>
<evidence type="ECO:0000256" key="2">
    <source>
        <dbReference type="ARBA" id="ARBA00022737"/>
    </source>
</evidence>
<dbReference type="SMART" id="SM00355">
    <property type="entry name" value="ZnF_C2H2"/>
    <property type="match status" value="5"/>
</dbReference>
<dbReference type="Proteomes" id="UP000054217">
    <property type="component" value="Unassembled WGS sequence"/>
</dbReference>
<dbReference type="GO" id="GO:0008270">
    <property type="term" value="F:zinc ion binding"/>
    <property type="evidence" value="ECO:0007669"/>
    <property type="project" value="UniProtKB-KW"/>
</dbReference>
<dbReference type="PROSITE" id="PS00028">
    <property type="entry name" value="ZINC_FINGER_C2H2_1"/>
    <property type="match status" value="1"/>
</dbReference>
<evidence type="ECO:0000259" key="6">
    <source>
        <dbReference type="PROSITE" id="PS50157"/>
    </source>
</evidence>
<sequence length="240" mass="27900">MVDCERCERGFPHQSAYLQHIRDSRSHNICDDCDKDYLHEIDLIQHYKGSSCHHYCADCDTHFDDEDELIHHYRTANGHAYCGWCDKVLKGQRGLDDHNKSCHYCCRKCGRCFRTENELRHHLKSKTHRKADIPCRCGRYFISTAAWILHFEQGFCPIVPNVDRYLVKQHVGEIELCGRGRGLLVTESSDYENGIYRCPDPSCTKQFGALFQHIESESCNAREDQALKLLAKVDRRIYGA</sequence>
<keyword evidence="3 5" id="KW-0863">Zinc-finger</keyword>
<reference evidence="7 8" key="1">
    <citation type="submission" date="2014-04" db="EMBL/GenBank/DDBJ databases">
        <authorList>
            <consortium name="DOE Joint Genome Institute"/>
            <person name="Kuo A."/>
            <person name="Kohler A."/>
            <person name="Costa M.D."/>
            <person name="Nagy L.G."/>
            <person name="Floudas D."/>
            <person name="Copeland A."/>
            <person name="Barry K.W."/>
            <person name="Cichocki N."/>
            <person name="Veneault-Fourrey C."/>
            <person name="LaButti K."/>
            <person name="Lindquist E.A."/>
            <person name="Lipzen A."/>
            <person name="Lundell T."/>
            <person name="Morin E."/>
            <person name="Murat C."/>
            <person name="Sun H."/>
            <person name="Tunlid A."/>
            <person name="Henrissat B."/>
            <person name="Grigoriev I.V."/>
            <person name="Hibbett D.S."/>
            <person name="Martin F."/>
            <person name="Nordberg H.P."/>
            <person name="Cantor M.N."/>
            <person name="Hua S.X."/>
        </authorList>
    </citation>
    <scope>NUCLEOTIDE SEQUENCE [LARGE SCALE GENOMIC DNA]</scope>
    <source>
        <strain evidence="7 8">Marx 270</strain>
    </source>
</reference>